<name>A0A6J6L7J7_9ZZZZ</name>
<protein>
    <submittedName>
        <fullName evidence="1">Unannotated protein</fullName>
    </submittedName>
</protein>
<organism evidence="1">
    <name type="scientific">freshwater metagenome</name>
    <dbReference type="NCBI Taxonomy" id="449393"/>
    <lineage>
        <taxon>unclassified sequences</taxon>
        <taxon>metagenomes</taxon>
        <taxon>ecological metagenomes</taxon>
    </lineage>
</organism>
<gene>
    <name evidence="1" type="ORF">UFOPK2143_01615</name>
</gene>
<accession>A0A6J6L7J7</accession>
<dbReference type="AlphaFoldDB" id="A0A6J6L7J7"/>
<reference evidence="1" key="1">
    <citation type="submission" date="2020-05" db="EMBL/GenBank/DDBJ databases">
        <authorList>
            <person name="Chiriac C."/>
            <person name="Salcher M."/>
            <person name="Ghai R."/>
            <person name="Kavagutti S V."/>
        </authorList>
    </citation>
    <scope>NUCLEOTIDE SEQUENCE</scope>
</reference>
<evidence type="ECO:0000313" key="1">
    <source>
        <dbReference type="EMBL" id="CAB4657198.1"/>
    </source>
</evidence>
<proteinExistence type="predicted"/>
<sequence length="75" mass="8227">MANDAALGASVVNDCHWATFEVATNFACIGTELIHDLLVEIVQCISHGANGIGFFRSTRCTIKRFLWTSTAYFSL</sequence>
<dbReference type="EMBL" id="CAEZVV010000151">
    <property type="protein sequence ID" value="CAB4657198.1"/>
    <property type="molecule type" value="Genomic_DNA"/>
</dbReference>